<feature type="domain" description="Protein kinase" evidence="1">
    <location>
        <begin position="1"/>
        <end position="105"/>
    </location>
</feature>
<reference evidence="4" key="2">
    <citation type="submission" date="2012-11" db="EMBL/GenBank/DDBJ databases">
        <authorList>
            <person name="Kuo A."/>
            <person name="Curtis B.A."/>
            <person name="Tanifuji G."/>
            <person name="Burki F."/>
            <person name="Gruber A."/>
            <person name="Irimia M."/>
            <person name="Maruyama S."/>
            <person name="Arias M.C."/>
            <person name="Ball S.G."/>
            <person name="Gile G.H."/>
            <person name="Hirakawa Y."/>
            <person name="Hopkins J.F."/>
            <person name="Rensing S.A."/>
            <person name="Schmutz J."/>
            <person name="Symeonidi A."/>
            <person name="Elias M."/>
            <person name="Eveleigh R.J."/>
            <person name="Herman E.K."/>
            <person name="Klute M.J."/>
            <person name="Nakayama T."/>
            <person name="Obornik M."/>
            <person name="Reyes-Prieto A."/>
            <person name="Armbrust E.V."/>
            <person name="Aves S.J."/>
            <person name="Beiko R.G."/>
            <person name="Coutinho P."/>
            <person name="Dacks J.B."/>
            <person name="Durnford D.G."/>
            <person name="Fast N.M."/>
            <person name="Green B.R."/>
            <person name="Grisdale C."/>
            <person name="Hempe F."/>
            <person name="Henrissat B."/>
            <person name="Hoppner M.P."/>
            <person name="Ishida K.-I."/>
            <person name="Kim E."/>
            <person name="Koreny L."/>
            <person name="Kroth P.G."/>
            <person name="Liu Y."/>
            <person name="Malik S.-B."/>
            <person name="Maier U.G."/>
            <person name="McRose D."/>
            <person name="Mock T."/>
            <person name="Neilson J.A."/>
            <person name="Onodera N.T."/>
            <person name="Poole A.M."/>
            <person name="Pritham E.J."/>
            <person name="Richards T.A."/>
            <person name="Rocap G."/>
            <person name="Roy S.W."/>
            <person name="Sarai C."/>
            <person name="Schaack S."/>
            <person name="Shirato S."/>
            <person name="Slamovits C.H."/>
            <person name="Spencer D.F."/>
            <person name="Suzuki S."/>
            <person name="Worden A.Z."/>
            <person name="Zauner S."/>
            <person name="Barry K."/>
            <person name="Bell C."/>
            <person name="Bharti A.K."/>
            <person name="Crow J.A."/>
            <person name="Grimwood J."/>
            <person name="Kramer R."/>
            <person name="Lindquist E."/>
            <person name="Lucas S."/>
            <person name="Salamov A."/>
            <person name="McFadden G.I."/>
            <person name="Lane C.E."/>
            <person name="Keeling P.J."/>
            <person name="Gray M.W."/>
            <person name="Grigoriev I.V."/>
            <person name="Archibald J.M."/>
        </authorList>
    </citation>
    <scope>NUCLEOTIDE SEQUENCE</scope>
    <source>
        <strain evidence="4">CCMP2712</strain>
    </source>
</reference>
<gene>
    <name evidence="2" type="ORF">GUITHDRAFT_75407</name>
</gene>
<reference evidence="2 4" key="1">
    <citation type="journal article" date="2012" name="Nature">
        <title>Algal genomes reveal evolutionary mosaicism and the fate of nucleomorphs.</title>
        <authorList>
            <consortium name="DOE Joint Genome Institute"/>
            <person name="Curtis B.A."/>
            <person name="Tanifuji G."/>
            <person name="Burki F."/>
            <person name="Gruber A."/>
            <person name="Irimia M."/>
            <person name="Maruyama S."/>
            <person name="Arias M.C."/>
            <person name="Ball S.G."/>
            <person name="Gile G.H."/>
            <person name="Hirakawa Y."/>
            <person name="Hopkins J.F."/>
            <person name="Kuo A."/>
            <person name="Rensing S.A."/>
            <person name="Schmutz J."/>
            <person name="Symeonidi A."/>
            <person name="Elias M."/>
            <person name="Eveleigh R.J."/>
            <person name="Herman E.K."/>
            <person name="Klute M.J."/>
            <person name="Nakayama T."/>
            <person name="Obornik M."/>
            <person name="Reyes-Prieto A."/>
            <person name="Armbrust E.V."/>
            <person name="Aves S.J."/>
            <person name="Beiko R.G."/>
            <person name="Coutinho P."/>
            <person name="Dacks J.B."/>
            <person name="Durnford D.G."/>
            <person name="Fast N.M."/>
            <person name="Green B.R."/>
            <person name="Grisdale C.J."/>
            <person name="Hempel F."/>
            <person name="Henrissat B."/>
            <person name="Hoppner M.P."/>
            <person name="Ishida K."/>
            <person name="Kim E."/>
            <person name="Koreny L."/>
            <person name="Kroth P.G."/>
            <person name="Liu Y."/>
            <person name="Malik S.B."/>
            <person name="Maier U.G."/>
            <person name="McRose D."/>
            <person name="Mock T."/>
            <person name="Neilson J.A."/>
            <person name="Onodera N.T."/>
            <person name="Poole A.M."/>
            <person name="Pritham E.J."/>
            <person name="Richards T.A."/>
            <person name="Rocap G."/>
            <person name="Roy S.W."/>
            <person name="Sarai C."/>
            <person name="Schaack S."/>
            <person name="Shirato S."/>
            <person name="Slamovits C.H."/>
            <person name="Spencer D.F."/>
            <person name="Suzuki S."/>
            <person name="Worden A.Z."/>
            <person name="Zauner S."/>
            <person name="Barry K."/>
            <person name="Bell C."/>
            <person name="Bharti A.K."/>
            <person name="Crow J.A."/>
            <person name="Grimwood J."/>
            <person name="Kramer R."/>
            <person name="Lindquist E."/>
            <person name="Lucas S."/>
            <person name="Salamov A."/>
            <person name="McFadden G.I."/>
            <person name="Lane C.E."/>
            <person name="Keeling P.J."/>
            <person name="Gray M.W."/>
            <person name="Grigoriev I.V."/>
            <person name="Archibald J.M."/>
        </authorList>
    </citation>
    <scope>NUCLEOTIDE SEQUENCE</scope>
    <source>
        <strain evidence="2 4">CCMP2712</strain>
    </source>
</reference>
<dbReference type="OrthoDB" id="2013824at2759"/>
<protein>
    <recommendedName>
        <fullName evidence="1">Protein kinase domain-containing protein</fullName>
    </recommendedName>
</protein>
<evidence type="ECO:0000313" key="2">
    <source>
        <dbReference type="EMBL" id="EKX40624.1"/>
    </source>
</evidence>
<organism evidence="2">
    <name type="scientific">Guillardia theta (strain CCMP2712)</name>
    <name type="common">Cryptophyte</name>
    <dbReference type="NCBI Taxonomy" id="905079"/>
    <lineage>
        <taxon>Eukaryota</taxon>
        <taxon>Cryptophyceae</taxon>
        <taxon>Pyrenomonadales</taxon>
        <taxon>Geminigeraceae</taxon>
        <taxon>Guillardia</taxon>
    </lineage>
</organism>
<keyword evidence="4" id="KW-1185">Reference proteome</keyword>
<evidence type="ECO:0000259" key="1">
    <source>
        <dbReference type="PROSITE" id="PS50011"/>
    </source>
</evidence>
<proteinExistence type="predicted"/>
<reference evidence="3" key="3">
    <citation type="submission" date="2016-03" db="UniProtKB">
        <authorList>
            <consortium name="EnsemblProtists"/>
        </authorList>
    </citation>
    <scope>IDENTIFICATION</scope>
</reference>
<dbReference type="RefSeq" id="XP_005827604.1">
    <property type="nucleotide sequence ID" value="XM_005827547.1"/>
</dbReference>
<dbReference type="InterPro" id="IPR000719">
    <property type="entry name" value="Prot_kinase_dom"/>
</dbReference>
<dbReference type="SUPFAM" id="SSF56112">
    <property type="entry name" value="Protein kinase-like (PK-like)"/>
    <property type="match status" value="1"/>
</dbReference>
<dbReference type="AlphaFoldDB" id="L1IXL1"/>
<dbReference type="InterPro" id="IPR008271">
    <property type="entry name" value="Ser/Thr_kinase_AS"/>
</dbReference>
<dbReference type="STRING" id="905079.L1IXL1"/>
<dbReference type="GO" id="GO:0005524">
    <property type="term" value="F:ATP binding"/>
    <property type="evidence" value="ECO:0007669"/>
    <property type="project" value="InterPro"/>
</dbReference>
<dbReference type="HOGENOM" id="CLU_2241771_0_0_1"/>
<accession>L1IXL1</accession>
<dbReference type="Gene3D" id="1.10.510.10">
    <property type="entry name" value="Transferase(Phosphotransferase) domain 1"/>
    <property type="match status" value="1"/>
</dbReference>
<dbReference type="Pfam" id="PF00069">
    <property type="entry name" value="Pkinase"/>
    <property type="match status" value="1"/>
</dbReference>
<evidence type="ECO:0000313" key="4">
    <source>
        <dbReference type="Proteomes" id="UP000011087"/>
    </source>
</evidence>
<dbReference type="GO" id="GO:0004672">
    <property type="term" value="F:protein kinase activity"/>
    <property type="evidence" value="ECO:0007669"/>
    <property type="project" value="InterPro"/>
</dbReference>
<dbReference type="EnsemblProtists" id="EKX40624">
    <property type="protein sequence ID" value="EKX40624"/>
    <property type="gene ID" value="GUITHDRAFT_75407"/>
</dbReference>
<dbReference type="Proteomes" id="UP000011087">
    <property type="component" value="Unassembled WGS sequence"/>
</dbReference>
<dbReference type="PANTHER" id="PTHR45707">
    <property type="entry name" value="C2 CALCIUM/LIPID-BINDING PLANT PHOSPHORIBOSYLTRANSFERASE FAMILY PROTEIN"/>
    <property type="match status" value="1"/>
</dbReference>
<dbReference type="InterPro" id="IPR011009">
    <property type="entry name" value="Kinase-like_dom_sf"/>
</dbReference>
<evidence type="ECO:0000313" key="3">
    <source>
        <dbReference type="EnsemblProtists" id="EKX40624"/>
    </source>
</evidence>
<name>L1IXL1_GUITC</name>
<dbReference type="PaxDb" id="55529-EKX40624"/>
<dbReference type="PROSITE" id="PS00108">
    <property type="entry name" value="PROTEIN_KINASE_ST"/>
    <property type="match status" value="1"/>
</dbReference>
<dbReference type="GeneID" id="17297253"/>
<dbReference type="KEGG" id="gtt:GUITHDRAFT_75407"/>
<dbReference type="PROSITE" id="PS50011">
    <property type="entry name" value="PROTEIN_KINASE_DOM"/>
    <property type="match status" value="1"/>
</dbReference>
<dbReference type="EMBL" id="JH993030">
    <property type="protein sequence ID" value="EKX40624.1"/>
    <property type="molecule type" value="Genomic_DNA"/>
</dbReference>
<sequence>MQTIANSLGSFDCRSCGKVLLHLRAFEATDLYTAARGLVELHNLGVYHLDFKPANILLDEKMNAKIGDFGLSKVIHNQADTMDSRLLLAMSRTRHSAAGTGQILL</sequence>